<dbReference type="Gene3D" id="3.40.50.10810">
    <property type="entry name" value="Tandem AAA-ATPase domain"/>
    <property type="match status" value="1"/>
</dbReference>
<dbReference type="CDD" id="cd18785">
    <property type="entry name" value="SF2_C"/>
    <property type="match status" value="1"/>
</dbReference>
<dbReference type="PROSITE" id="PS51192">
    <property type="entry name" value="HELICASE_ATP_BIND_1"/>
    <property type="match status" value="1"/>
</dbReference>
<dbReference type="InterPro" id="IPR027417">
    <property type="entry name" value="P-loop_NTPase"/>
</dbReference>
<accession>A0A6C0CJ08</accession>
<dbReference type="AlphaFoldDB" id="A0A6C0CJ08"/>
<dbReference type="InterPro" id="IPR000330">
    <property type="entry name" value="SNF2_N"/>
</dbReference>
<proteinExistence type="predicted"/>
<dbReference type="InterPro" id="IPR001650">
    <property type="entry name" value="Helicase_C-like"/>
</dbReference>
<name>A0A6C0CJ08_9ZZZZ</name>
<dbReference type="InterPro" id="IPR014001">
    <property type="entry name" value="Helicase_ATP-bd"/>
</dbReference>
<dbReference type="SUPFAM" id="SSF52540">
    <property type="entry name" value="P-loop containing nucleoside triphosphate hydrolases"/>
    <property type="match status" value="2"/>
</dbReference>
<evidence type="ECO:0000259" key="1">
    <source>
        <dbReference type="PROSITE" id="PS51192"/>
    </source>
</evidence>
<dbReference type="Gene3D" id="3.40.50.300">
    <property type="entry name" value="P-loop containing nucleotide triphosphate hydrolases"/>
    <property type="match status" value="1"/>
</dbReference>
<dbReference type="Pfam" id="PF00176">
    <property type="entry name" value="SNF2-rel_dom"/>
    <property type="match status" value="1"/>
</dbReference>
<evidence type="ECO:0000313" key="2">
    <source>
        <dbReference type="EMBL" id="QHT04142.1"/>
    </source>
</evidence>
<dbReference type="GO" id="GO:0005524">
    <property type="term" value="F:ATP binding"/>
    <property type="evidence" value="ECO:0007669"/>
    <property type="project" value="InterPro"/>
</dbReference>
<reference evidence="2" key="1">
    <citation type="journal article" date="2020" name="Nature">
        <title>Giant virus diversity and host interactions through global metagenomics.</title>
        <authorList>
            <person name="Schulz F."/>
            <person name="Roux S."/>
            <person name="Paez-Espino D."/>
            <person name="Jungbluth S."/>
            <person name="Walsh D.A."/>
            <person name="Denef V.J."/>
            <person name="McMahon K.D."/>
            <person name="Konstantinidis K.T."/>
            <person name="Eloe-Fadrosh E.A."/>
            <person name="Kyrpides N.C."/>
            <person name="Woyke T."/>
        </authorList>
    </citation>
    <scope>NUCLEOTIDE SEQUENCE</scope>
    <source>
        <strain evidence="2">GVMAG-M-3300021185-45</strain>
    </source>
</reference>
<dbReference type="EMBL" id="MN739423">
    <property type="protein sequence ID" value="QHT04142.1"/>
    <property type="molecule type" value="Genomic_DNA"/>
</dbReference>
<feature type="domain" description="Helicase ATP-binding" evidence="1">
    <location>
        <begin position="262"/>
        <end position="336"/>
    </location>
</feature>
<organism evidence="2">
    <name type="scientific">viral metagenome</name>
    <dbReference type="NCBI Taxonomy" id="1070528"/>
    <lineage>
        <taxon>unclassified sequences</taxon>
        <taxon>metagenomes</taxon>
        <taxon>organismal metagenomes</taxon>
    </lineage>
</organism>
<dbReference type="Pfam" id="PF00271">
    <property type="entry name" value="Helicase_C"/>
    <property type="match status" value="1"/>
</dbReference>
<sequence length="1205" mass="140830">MEKIKKERKPKLVIKKFNKLTEENIEEVYKEHFEKINLLSDDRNYNDFLNEKELLNRNNISKHENKFDNLYPSLDDPEFNIKISEKKEFNDNKYDGTIYDIEEQAKKLCDADFDLLPHQIFVRNFLSFQTPYNSLLLYHGLGTGKTCSAISVTEEMRTYLNQLGISQRIIVVASQNVQENFKLQLFDERKLKLVDGLWNLRACTGNKYLKEINPMNMKGLSKEKVIKQVKRIINNSYLFLGYTEFANYILKISYTEDDNKKNMIYKLKKHFNNRLILIDEVHNIRITDDKSDKRVATELFKLVKYVDNIRLLFLSATPMYNSYKEIIWLLNIMNLNDRRSQIELKDVFDKQGNLLIASDGTKVGEELIKRKANGYVSFVRGENPYTFPYRIFPSLFSIKNTFKELPYPRKQLNGKNIVQPLEHVDVYVNVAGDYQTKVYDYIIEKIKDKGSKNKQGLPSFENMDAFGYTLLQKPLQSLNIVYPNKSFDEKLNVDPKILLGSDGLKKIMKYTETTNPPTKKNFEYKTSSYGNIFSPEKISQYSSKIKSISDNILNSDGIVLIYSQFIDGGCIPVALALEELGFTRFGSKASNLFKTAPHPPIDALTYKTKEQMENPEKFKKATYTMITGEKALSPDKVFDLKNLTDEDNKNGEKIKVVIISMTGSEGIDFKNLRQVHILEPWYNLSLIEQIIGRAVRTCSHKQLPFKQRNVEIFLYGTIFSDSDEEAADLYIYRLAELKAIQIGQVSRILKESSVDCILNIAQTNFTEENMNTIVPQQLSNKMVIDFPIGDKPNTVSCDYMETCNFKCKPFKEINNEDIKLDTYNETFIFMNTDKIIQRIRELFKNRFFYKKNNLISEINIFKTYPLIQINAALSILIDDKNEFISDRFNRLGHLINIGEYYLFQPVELNNNNISVFDRRNPIDYKRDEIILPIKKNESKIIVKPDIEESESQLSLTKQIEEKYKLAQRKITNIERGEENWYVFASYLHSSNYLLDNFKINTEDYEKFILSNLIESLLFNEVKTVLDYLYYKTDLSEFENTIKDYFDNQLLVKSNLFGLIIPKENKQYLLIKGETEWSKGEQEDYVDLAPEIKKKIIKLTDMNQYVGFIGDFKNEFNIFKVKNLDDKRSKGARCDQAGKSDTIKLLNSILQENKYTSTNTKGRNKKEFCVIQELVLRFFNKIEKNNKRWFLTPQEATINNIEKASF</sequence>
<protein>
    <recommendedName>
        <fullName evidence="1">Helicase ATP-binding domain-containing protein</fullName>
    </recommendedName>
</protein>
<dbReference type="InterPro" id="IPR038718">
    <property type="entry name" value="SNF2-like_sf"/>
</dbReference>